<evidence type="ECO:0000313" key="2">
    <source>
        <dbReference type="Proteomes" id="UP000249057"/>
    </source>
</evidence>
<sequence length="932" mass="105300">MSPSAFDLNAQRRDLVDQIIQDLHQRFVRPDDNPKRFICQKDLIEVWKYESRLFDLLGPRPIFLGDIRSAQKDFVAILSILVWIGATATLGMFCEILHTSGISDANLPLQEEDIRNLLSTERWLTNLFMDYQCTFCPAVIDCNPNRPVQVIAESHRLPFLSKPKWIGSGGYASVDLVEIAPRYLKTKQGAFFENPYKVACKRFEGSIQLQDFHTELANLQNFKNSLTSQAHILQHLTTVAHGSDYYILFDYAQHGDLFQFLSDGAGKYDFREEFPGVTSLETLKTHEALLYQCWALTSALDWLHNHITIKTKIIRCAHMDLKPDNILIMNDAESIVGKWMISDFGISVTQNDRRTHALSIRDLYHEVTINKPAFRDLGTYQPPEGIRVEGHGTDIEGAGRRSDVWSFGCVFSEVLAWAIGREEEVLNFAEKRKVPGQNDSFWEEFTPNSLPPGEKKFRLRGSVTTWLNSIRFQRPLTNPVLTVWAQKVQEKILIVEKNDRPEAETLSVIVRGLYEECVKLTRPDTQPRPHTQLGLNIQRGFDRHIGPDTQFAPDARPASELQAALGTQSVPCEQIQPPSPGRNAPEVVETPGPVLPSPIQKHNSKDILASAVSRSIIQDKVPVALLYKERIDLIQINISDDMSRHVRSILLANRWGSGNAGVVIEGHYFAAWGDCKKKLRRTAYIGDATAGDPRPMLPVNVDFISSVAVSPRGIFALVRDREIILQSGSPDYSTKYLTTGLELDQTFTHAVFNVKGDMLFAWAVYGKQESLYAWKVDDNTNPGPHHVIHYSLARDYQPTTIIPYNTRPGCILASQKRQGYLAVSLGGNDASLPGIERVNEHIDISLGCVLGDEWLLGLTRTRPLHSNVHLERYTILHANGEDRLNHPSRRLYELPKKYGQPWSMQAYRKGECIVVVVLTEHNTCIITTNNTL</sequence>
<protein>
    <submittedName>
        <fullName evidence="1">Kinase-like protein</fullName>
    </submittedName>
</protein>
<proteinExistence type="predicted"/>
<dbReference type="Proteomes" id="UP000249057">
    <property type="component" value="Unassembled WGS sequence"/>
</dbReference>
<evidence type="ECO:0000313" key="1">
    <source>
        <dbReference type="EMBL" id="RAH40494.1"/>
    </source>
</evidence>
<keyword evidence="2" id="KW-1185">Reference proteome</keyword>
<accession>A0ACD1FU45</accession>
<organism evidence="1 2">
    <name type="scientific">Aspergillus brunneoviolaceus CBS 621.78</name>
    <dbReference type="NCBI Taxonomy" id="1450534"/>
    <lineage>
        <taxon>Eukaryota</taxon>
        <taxon>Fungi</taxon>
        <taxon>Dikarya</taxon>
        <taxon>Ascomycota</taxon>
        <taxon>Pezizomycotina</taxon>
        <taxon>Eurotiomycetes</taxon>
        <taxon>Eurotiomycetidae</taxon>
        <taxon>Eurotiales</taxon>
        <taxon>Aspergillaceae</taxon>
        <taxon>Aspergillus</taxon>
        <taxon>Aspergillus subgen. Circumdati</taxon>
    </lineage>
</organism>
<name>A0ACD1FU45_9EURO</name>
<reference evidence="1" key="1">
    <citation type="submission" date="2018-02" db="EMBL/GenBank/DDBJ databases">
        <title>The genomes of Aspergillus section Nigri reveals drivers in fungal speciation.</title>
        <authorList>
            <consortium name="DOE Joint Genome Institute"/>
            <person name="Vesth T.C."/>
            <person name="Nybo J."/>
            <person name="Theobald S."/>
            <person name="Brandl J."/>
            <person name="Frisvad J.C."/>
            <person name="Nielsen K.F."/>
            <person name="Lyhne E.K."/>
            <person name="Kogle M.E."/>
            <person name="Kuo A."/>
            <person name="Riley R."/>
            <person name="Clum A."/>
            <person name="Nolan M."/>
            <person name="Lipzen A."/>
            <person name="Salamov A."/>
            <person name="Henrissat B."/>
            <person name="Wiebenga A."/>
            <person name="De vries R.P."/>
            <person name="Grigoriev I.V."/>
            <person name="Mortensen U.H."/>
            <person name="Andersen M.R."/>
            <person name="Baker S.E."/>
        </authorList>
    </citation>
    <scope>NUCLEOTIDE SEQUENCE</scope>
    <source>
        <strain evidence="1">CBS 621.78</strain>
    </source>
</reference>
<dbReference type="EMBL" id="KZ825408">
    <property type="protein sequence ID" value="RAH40494.1"/>
    <property type="molecule type" value="Genomic_DNA"/>
</dbReference>
<gene>
    <name evidence="1" type="ORF">BO95DRAFT_375476</name>
</gene>